<dbReference type="CDD" id="cd05233">
    <property type="entry name" value="SDR_c"/>
    <property type="match status" value="1"/>
</dbReference>
<organism evidence="3 4">
    <name type="scientific">Devosia neptuniae</name>
    <dbReference type="NCBI Taxonomy" id="191302"/>
    <lineage>
        <taxon>Bacteria</taxon>
        <taxon>Pseudomonadati</taxon>
        <taxon>Pseudomonadota</taxon>
        <taxon>Alphaproteobacteria</taxon>
        <taxon>Hyphomicrobiales</taxon>
        <taxon>Devosiaceae</taxon>
        <taxon>Devosia</taxon>
    </lineage>
</organism>
<dbReference type="PANTHER" id="PTHR42760">
    <property type="entry name" value="SHORT-CHAIN DEHYDROGENASES/REDUCTASES FAMILY MEMBER"/>
    <property type="match status" value="1"/>
</dbReference>
<accession>A0ABY6CDS0</accession>
<evidence type="ECO:0000313" key="3">
    <source>
        <dbReference type="EMBL" id="UXN69116.1"/>
    </source>
</evidence>
<dbReference type="PROSITE" id="PS00061">
    <property type="entry name" value="ADH_SHORT"/>
    <property type="match status" value="1"/>
</dbReference>
<sequence>MTKFETVQNKGPLPIREPAIFPVHAGKRFIVTGAAGGLGKAIANLLVGQGAKLVVVDLRQDAVDAAATELGGSTKGVFGYALDVANEAAAVDCVAKSTAWLGGLDGLVNCAGIVLHADPLAISRAEWTRQFEVNLFGAYDLARLVARRMIADGVRGAIVNIASEAGKKGHVDSMAYSASKAALINLTRTLAEALAPHDINVNCVCPGGMATPMLREVAAVYSGLTQTPADDVFAQMQSATLGRHTEPREVARIVSFLLTDDAMMIRGQAVNADAGDTPY</sequence>
<dbReference type="RefSeq" id="WP_262167364.1">
    <property type="nucleotide sequence ID" value="NZ_CP104965.1"/>
</dbReference>
<reference evidence="3 4" key="1">
    <citation type="submission" date="2022-09" db="EMBL/GenBank/DDBJ databases">
        <title>Interaction between co-microsymbionts with complementary sets of symbiotic genes in legume-rhizobium systems.</title>
        <authorList>
            <person name="Safronova V."/>
            <person name="Sazanova A."/>
            <person name="Afonin A."/>
            <person name="Chirak E."/>
        </authorList>
    </citation>
    <scope>NUCLEOTIDE SEQUENCE [LARGE SCALE GENOMIC DNA]</scope>
    <source>
        <strain evidence="3 4">A18/4-1</strain>
    </source>
</reference>
<evidence type="ECO:0000256" key="2">
    <source>
        <dbReference type="RuleBase" id="RU000363"/>
    </source>
</evidence>
<name>A0ABY6CDS0_9HYPH</name>
<dbReference type="InterPro" id="IPR036291">
    <property type="entry name" value="NAD(P)-bd_dom_sf"/>
</dbReference>
<dbReference type="Proteomes" id="UP001061862">
    <property type="component" value="Chromosome"/>
</dbReference>
<keyword evidence="4" id="KW-1185">Reference proteome</keyword>
<dbReference type="InterPro" id="IPR020904">
    <property type="entry name" value="Sc_DH/Rdtase_CS"/>
</dbReference>
<gene>
    <name evidence="3" type="ORF">N8A98_18025</name>
</gene>
<evidence type="ECO:0000313" key="4">
    <source>
        <dbReference type="Proteomes" id="UP001061862"/>
    </source>
</evidence>
<dbReference type="PRINTS" id="PR00080">
    <property type="entry name" value="SDRFAMILY"/>
</dbReference>
<dbReference type="SUPFAM" id="SSF51735">
    <property type="entry name" value="NAD(P)-binding Rossmann-fold domains"/>
    <property type="match status" value="1"/>
</dbReference>
<dbReference type="PANTHER" id="PTHR42760:SF78">
    <property type="entry name" value="3-OXOACYL-[ACYL-CARRIER-PROTEIN] REDUCTASE [NADH]"/>
    <property type="match status" value="1"/>
</dbReference>
<dbReference type="Gene3D" id="3.40.50.720">
    <property type="entry name" value="NAD(P)-binding Rossmann-like Domain"/>
    <property type="match status" value="1"/>
</dbReference>
<proteinExistence type="inferred from homology"/>
<comment type="similarity">
    <text evidence="1 2">Belongs to the short-chain dehydrogenases/reductases (SDR) family.</text>
</comment>
<evidence type="ECO:0000256" key="1">
    <source>
        <dbReference type="ARBA" id="ARBA00006484"/>
    </source>
</evidence>
<dbReference type="Pfam" id="PF00106">
    <property type="entry name" value="adh_short"/>
    <property type="match status" value="1"/>
</dbReference>
<dbReference type="InterPro" id="IPR002347">
    <property type="entry name" value="SDR_fam"/>
</dbReference>
<dbReference type="PRINTS" id="PR00081">
    <property type="entry name" value="GDHRDH"/>
</dbReference>
<dbReference type="EMBL" id="CP104965">
    <property type="protein sequence ID" value="UXN69116.1"/>
    <property type="molecule type" value="Genomic_DNA"/>
</dbReference>
<protein>
    <submittedName>
        <fullName evidence="3">SDR family oxidoreductase</fullName>
    </submittedName>
</protein>